<evidence type="ECO:0000256" key="3">
    <source>
        <dbReference type="ARBA" id="ARBA00023125"/>
    </source>
</evidence>
<dbReference type="InterPro" id="IPR004437">
    <property type="entry name" value="ParB/RepB/Spo0J"/>
</dbReference>
<dbReference type="GO" id="GO:0005694">
    <property type="term" value="C:chromosome"/>
    <property type="evidence" value="ECO:0007669"/>
    <property type="project" value="TreeGrafter"/>
</dbReference>
<comment type="similarity">
    <text evidence="1">Belongs to the ParB family.</text>
</comment>
<dbReference type="FunFam" id="1.10.10.2830:FF:000001">
    <property type="entry name" value="Chromosome partitioning protein ParB"/>
    <property type="match status" value="1"/>
</dbReference>
<dbReference type="Pfam" id="PF17762">
    <property type="entry name" value="HTH_ParB"/>
    <property type="match status" value="1"/>
</dbReference>
<dbReference type="GO" id="GO:0003677">
    <property type="term" value="F:DNA binding"/>
    <property type="evidence" value="ECO:0007669"/>
    <property type="project" value="UniProtKB-KW"/>
</dbReference>
<reference evidence="5" key="1">
    <citation type="journal article" date="2024" name="Syst. Appl. Microbiol.">
        <title>First single-strain enrichments of Electrothrix cable bacteria, description of E. aestuarii sp. nov. and E. rattekaaiensis sp. nov., and proposal of a cable bacteria taxonomy following the rules of the SeqCode.</title>
        <authorList>
            <person name="Plum-Jensen L.E."/>
            <person name="Schramm A."/>
            <person name="Marshall I.P.G."/>
        </authorList>
    </citation>
    <scope>NUCLEOTIDE SEQUENCE</scope>
    <source>
        <strain evidence="5">Rat1</strain>
    </source>
</reference>
<dbReference type="Gene3D" id="3.90.1530.30">
    <property type="match status" value="1"/>
</dbReference>
<evidence type="ECO:0000259" key="4">
    <source>
        <dbReference type="SMART" id="SM00470"/>
    </source>
</evidence>
<keyword evidence="3" id="KW-0238">DNA-binding</keyword>
<dbReference type="FunFam" id="3.90.1530.30:FF:000001">
    <property type="entry name" value="Chromosome partitioning protein ParB"/>
    <property type="match status" value="1"/>
</dbReference>
<dbReference type="GO" id="GO:0045881">
    <property type="term" value="P:positive regulation of sporulation resulting in formation of a cellular spore"/>
    <property type="evidence" value="ECO:0007669"/>
    <property type="project" value="TreeGrafter"/>
</dbReference>
<dbReference type="SMART" id="SM00470">
    <property type="entry name" value="ParB"/>
    <property type="match status" value="1"/>
</dbReference>
<dbReference type="PANTHER" id="PTHR33375:SF1">
    <property type="entry name" value="CHROMOSOME-PARTITIONING PROTEIN PARB-RELATED"/>
    <property type="match status" value="1"/>
</dbReference>
<dbReference type="SUPFAM" id="SSF110849">
    <property type="entry name" value="ParB/Sulfiredoxin"/>
    <property type="match status" value="1"/>
</dbReference>
<organism evidence="5">
    <name type="scientific">Candidatus Electrothrix aestuarii</name>
    <dbReference type="NCBI Taxonomy" id="3062594"/>
    <lineage>
        <taxon>Bacteria</taxon>
        <taxon>Pseudomonadati</taxon>
        <taxon>Thermodesulfobacteriota</taxon>
        <taxon>Desulfobulbia</taxon>
        <taxon>Desulfobulbales</taxon>
        <taxon>Desulfobulbaceae</taxon>
        <taxon>Candidatus Electrothrix</taxon>
    </lineage>
</organism>
<dbReference type="KEGG" id="eaj:Q3M24_07640"/>
<dbReference type="InterPro" id="IPR003115">
    <property type="entry name" value="ParB_N"/>
</dbReference>
<dbReference type="InterPro" id="IPR041468">
    <property type="entry name" value="HTH_ParB/Spo0J"/>
</dbReference>
<proteinExistence type="inferred from homology"/>
<evidence type="ECO:0000313" key="5">
    <source>
        <dbReference type="EMBL" id="XCN74608.1"/>
    </source>
</evidence>
<evidence type="ECO:0000256" key="2">
    <source>
        <dbReference type="ARBA" id="ARBA00022829"/>
    </source>
</evidence>
<accession>A0AAU8M058</accession>
<name>A0AAU8M058_9BACT</name>
<dbReference type="AlphaFoldDB" id="A0AAU8M058"/>
<dbReference type="InterPro" id="IPR036086">
    <property type="entry name" value="ParB/Sulfiredoxin_sf"/>
</dbReference>
<reference evidence="5" key="2">
    <citation type="submission" date="2024-06" db="EMBL/GenBank/DDBJ databases">
        <authorList>
            <person name="Plum-Jensen L.E."/>
            <person name="Schramm A."/>
            <person name="Marshall I.P.G."/>
        </authorList>
    </citation>
    <scope>NUCLEOTIDE SEQUENCE</scope>
    <source>
        <strain evidence="5">Rat1</strain>
    </source>
</reference>
<dbReference type="PANTHER" id="PTHR33375">
    <property type="entry name" value="CHROMOSOME-PARTITIONING PROTEIN PARB-RELATED"/>
    <property type="match status" value="1"/>
</dbReference>
<dbReference type="InterPro" id="IPR050336">
    <property type="entry name" value="Chromosome_partition/occlusion"/>
</dbReference>
<dbReference type="CDD" id="cd16393">
    <property type="entry name" value="SPO0J_N"/>
    <property type="match status" value="1"/>
</dbReference>
<keyword evidence="2" id="KW-0159">Chromosome partition</keyword>
<dbReference type="EMBL" id="CP159373">
    <property type="protein sequence ID" value="XCN74608.1"/>
    <property type="molecule type" value="Genomic_DNA"/>
</dbReference>
<gene>
    <name evidence="5" type="ORF">Q3M24_07640</name>
</gene>
<dbReference type="Pfam" id="PF02195">
    <property type="entry name" value="ParB_N"/>
    <property type="match status" value="1"/>
</dbReference>
<evidence type="ECO:0000256" key="1">
    <source>
        <dbReference type="ARBA" id="ARBA00006295"/>
    </source>
</evidence>
<sequence>MSSKNVLGRGVAALLPDDMSLDEESRFFFCDIDKIEANPHQPRSNFDEEKLQLLAESIREKGIIQPLLVSSNGGNRYKLIAGERRLRAARLIGEDEVPVVIMETSSEDETLELALIENIQRQDLNPIEEAIAYSRLIEEFHLTQEEVAQKVGRKRSTVTNTLRLLNLPSSLQNDVAGAIISEGHARVLLRLKEEPLLMQEIRDRIVKEDLSVRQTESLCRQVIQKKKQAPAEKKQKKGELSPSYCSALTTQLTNQFNTKVRIVQNGARGKLEIEYYSPDDLDRLISLVSDRNIEA</sequence>
<feature type="domain" description="ParB-like N-terminal" evidence="4">
    <location>
        <begin position="28"/>
        <end position="119"/>
    </location>
</feature>
<dbReference type="GO" id="GO:0007059">
    <property type="term" value="P:chromosome segregation"/>
    <property type="evidence" value="ECO:0007669"/>
    <property type="project" value="UniProtKB-KW"/>
</dbReference>
<dbReference type="NCBIfam" id="TIGR00180">
    <property type="entry name" value="parB_part"/>
    <property type="match status" value="1"/>
</dbReference>
<dbReference type="InterPro" id="IPR057240">
    <property type="entry name" value="ParB_dimer_C"/>
</dbReference>
<protein>
    <submittedName>
        <fullName evidence="5">ParB/RepB/Spo0J family partition protein</fullName>
    </submittedName>
</protein>
<dbReference type="Gene3D" id="1.10.10.2830">
    <property type="match status" value="1"/>
</dbReference>
<dbReference type="Pfam" id="PF23552">
    <property type="entry name" value="ParB_C"/>
    <property type="match status" value="1"/>
</dbReference>
<dbReference type="SUPFAM" id="SSF109709">
    <property type="entry name" value="KorB DNA-binding domain-like"/>
    <property type="match status" value="1"/>
</dbReference>